<evidence type="ECO:0000313" key="2">
    <source>
        <dbReference type="EMBL" id="CEM01703.1"/>
    </source>
</evidence>
<dbReference type="AlphaFoldDB" id="A0A0G4ETD1"/>
<accession>A0A0G4ETD1</accession>
<dbReference type="InParanoid" id="A0A0G4ETD1"/>
<protein>
    <recommendedName>
        <fullName evidence="4">Abnormal spindle-like microcephaly-associated protein ASH domain-containing protein</fullName>
    </recommendedName>
</protein>
<keyword evidence="3" id="KW-1185">Reference proteome</keyword>
<gene>
    <name evidence="2" type="ORF">Vbra_8148</name>
</gene>
<feature type="chain" id="PRO_5005187593" description="Abnormal spindle-like microcephaly-associated protein ASH domain-containing protein" evidence="1">
    <location>
        <begin position="24"/>
        <end position="247"/>
    </location>
</feature>
<dbReference type="EMBL" id="CDMY01000308">
    <property type="protein sequence ID" value="CEM01703.1"/>
    <property type="molecule type" value="Genomic_DNA"/>
</dbReference>
<feature type="signal peptide" evidence="1">
    <location>
        <begin position="1"/>
        <end position="23"/>
    </location>
</feature>
<sequence>MTVSALFARLVSLGVVLFPSALAQVSSELPTLLVIGNAGKSKCRVSVGNLGPGSVNISAIDSLNETLSTAVPIMAGDTLTRVLEVSLSSGEVTFIFTAENGTELLRQTLTSDFSPESPTELELVVGAQMLEATFDDDVMRLGVRRNYGPFDLLLNMKYEGNTDGRELGGNGTVIRRYSMSDWLGITFTKHLWEGDSFYASLAPKDKEEGTGPLVFVAMTNWRTQSEARRGLRAEKKAAIDRMFGFRG</sequence>
<evidence type="ECO:0008006" key="4">
    <source>
        <dbReference type="Google" id="ProtNLM"/>
    </source>
</evidence>
<dbReference type="PhylomeDB" id="A0A0G4ETD1"/>
<name>A0A0G4ETD1_VITBC</name>
<dbReference type="VEuPathDB" id="CryptoDB:Vbra_8148"/>
<keyword evidence="1" id="KW-0732">Signal</keyword>
<dbReference type="Proteomes" id="UP000041254">
    <property type="component" value="Unassembled WGS sequence"/>
</dbReference>
<reference evidence="2 3" key="1">
    <citation type="submission" date="2014-11" db="EMBL/GenBank/DDBJ databases">
        <authorList>
            <person name="Zhu J."/>
            <person name="Qi W."/>
            <person name="Song R."/>
        </authorList>
    </citation>
    <scope>NUCLEOTIDE SEQUENCE [LARGE SCALE GENOMIC DNA]</scope>
</reference>
<evidence type="ECO:0000313" key="3">
    <source>
        <dbReference type="Proteomes" id="UP000041254"/>
    </source>
</evidence>
<evidence type="ECO:0000256" key="1">
    <source>
        <dbReference type="SAM" id="SignalP"/>
    </source>
</evidence>
<organism evidence="2 3">
    <name type="scientific">Vitrella brassicaformis (strain CCMP3155)</name>
    <dbReference type="NCBI Taxonomy" id="1169540"/>
    <lineage>
        <taxon>Eukaryota</taxon>
        <taxon>Sar</taxon>
        <taxon>Alveolata</taxon>
        <taxon>Colpodellida</taxon>
        <taxon>Vitrellaceae</taxon>
        <taxon>Vitrella</taxon>
    </lineage>
</organism>
<proteinExistence type="predicted"/>